<comment type="subcellular location">
    <subcellularLocation>
        <location evidence="6">Nucleus</location>
    </subcellularLocation>
</comment>
<comment type="caution">
    <text evidence="8">The sequence shown here is derived from an EMBL/GenBank/DDBJ whole genome shotgun (WGS) entry which is preliminary data.</text>
</comment>
<dbReference type="PANTHER" id="PTHR31669">
    <property type="entry name" value="PROTEIN FAR1-RELATED SEQUENCE 10-RELATED"/>
    <property type="match status" value="1"/>
</dbReference>
<dbReference type="GO" id="GO:0008270">
    <property type="term" value="F:zinc ion binding"/>
    <property type="evidence" value="ECO:0007669"/>
    <property type="project" value="UniProtKB-UniRule"/>
</dbReference>
<evidence type="ECO:0000313" key="8">
    <source>
        <dbReference type="EMBL" id="RYQ83223.1"/>
    </source>
</evidence>
<comment type="similarity">
    <text evidence="1 6">Belongs to the FHY3/FAR1 family.</text>
</comment>
<evidence type="ECO:0000256" key="6">
    <source>
        <dbReference type="RuleBase" id="RU367018"/>
    </source>
</evidence>
<evidence type="ECO:0000256" key="2">
    <source>
        <dbReference type="ARBA" id="ARBA00022723"/>
    </source>
</evidence>
<keyword evidence="9" id="KW-1185">Reference proteome</keyword>
<evidence type="ECO:0000256" key="3">
    <source>
        <dbReference type="ARBA" id="ARBA00022771"/>
    </source>
</evidence>
<keyword evidence="3 5" id="KW-0863">Zinc-finger</keyword>
<dbReference type="EMBL" id="SDMP01000020">
    <property type="protein sequence ID" value="RYQ83223.1"/>
    <property type="molecule type" value="Genomic_DNA"/>
</dbReference>
<accession>A0A444X0S9</accession>
<sequence length="226" mass="26459">MSSNLRLITQSKMLFGLTQEAGMLVSILKILNWNDSLMKYGVGNNNWLSDKEIFEDRHLCITIYLYHHFWVGMRSTQMSESVHIFFNKFITRNSSLIQFVKQYDSCLESREQRERIRCSRFLYCHTIMCILTRSSGKVQAQFRGKVNYTTRSTESSLGFTAYKVVEQVSNSIFNKFVVIYDAISWEVKCQCLLFEFRGILCRHSQSVLRFEGVDKVAPRYILEDGV</sequence>
<dbReference type="InterPro" id="IPR006564">
    <property type="entry name" value="Znf_PMZ"/>
</dbReference>
<reference evidence="8 9" key="1">
    <citation type="submission" date="2019-01" db="EMBL/GenBank/DDBJ databases">
        <title>Sequencing of cultivated peanut Arachis hypogaea provides insights into genome evolution and oil improvement.</title>
        <authorList>
            <person name="Chen X."/>
        </authorList>
    </citation>
    <scope>NUCLEOTIDE SEQUENCE [LARGE SCALE GENOMIC DNA]</scope>
    <source>
        <strain evidence="9">cv. Fuhuasheng</strain>
        <tissue evidence="8">Leaves</tissue>
    </source>
</reference>
<evidence type="ECO:0000256" key="4">
    <source>
        <dbReference type="ARBA" id="ARBA00022833"/>
    </source>
</evidence>
<evidence type="ECO:0000259" key="7">
    <source>
        <dbReference type="PROSITE" id="PS50966"/>
    </source>
</evidence>
<gene>
    <name evidence="8" type="ORF">Ahy_B10g101868</name>
</gene>
<keyword evidence="6" id="KW-0539">Nucleus</keyword>
<protein>
    <recommendedName>
        <fullName evidence="6">Protein FAR1-RELATED SEQUENCE</fullName>
    </recommendedName>
</protein>
<dbReference type="AlphaFoldDB" id="A0A444X0S9"/>
<evidence type="ECO:0000256" key="1">
    <source>
        <dbReference type="ARBA" id="ARBA00005889"/>
    </source>
</evidence>
<dbReference type="GO" id="GO:0005634">
    <property type="term" value="C:nucleus"/>
    <property type="evidence" value="ECO:0007669"/>
    <property type="project" value="UniProtKB-SubCell"/>
</dbReference>
<dbReference type="InterPro" id="IPR007527">
    <property type="entry name" value="Znf_SWIM"/>
</dbReference>
<dbReference type="InterPro" id="IPR031052">
    <property type="entry name" value="FHY3/FAR1"/>
</dbReference>
<comment type="function">
    <text evidence="6">Putative transcription activator involved in regulating light control of development.</text>
</comment>
<dbReference type="PANTHER" id="PTHR31669:SF283">
    <property type="entry name" value="PROTEIN FAR1-RELATED SEQUENCE"/>
    <property type="match status" value="1"/>
</dbReference>
<dbReference type="PROSITE" id="PS50966">
    <property type="entry name" value="ZF_SWIM"/>
    <property type="match status" value="1"/>
</dbReference>
<keyword evidence="2 6" id="KW-0479">Metal-binding</keyword>
<evidence type="ECO:0000256" key="5">
    <source>
        <dbReference type="PROSITE-ProRule" id="PRU00325"/>
    </source>
</evidence>
<name>A0A444X0S9_ARAHY</name>
<organism evidence="8 9">
    <name type="scientific">Arachis hypogaea</name>
    <name type="common">Peanut</name>
    <dbReference type="NCBI Taxonomy" id="3818"/>
    <lineage>
        <taxon>Eukaryota</taxon>
        <taxon>Viridiplantae</taxon>
        <taxon>Streptophyta</taxon>
        <taxon>Embryophyta</taxon>
        <taxon>Tracheophyta</taxon>
        <taxon>Spermatophyta</taxon>
        <taxon>Magnoliopsida</taxon>
        <taxon>eudicotyledons</taxon>
        <taxon>Gunneridae</taxon>
        <taxon>Pentapetalae</taxon>
        <taxon>rosids</taxon>
        <taxon>fabids</taxon>
        <taxon>Fabales</taxon>
        <taxon>Fabaceae</taxon>
        <taxon>Papilionoideae</taxon>
        <taxon>50 kb inversion clade</taxon>
        <taxon>dalbergioids sensu lato</taxon>
        <taxon>Dalbergieae</taxon>
        <taxon>Pterocarpus clade</taxon>
        <taxon>Arachis</taxon>
    </lineage>
</organism>
<keyword evidence="4 6" id="KW-0862">Zinc</keyword>
<feature type="domain" description="SWIM-type" evidence="7">
    <location>
        <begin position="176"/>
        <end position="212"/>
    </location>
</feature>
<evidence type="ECO:0000313" key="9">
    <source>
        <dbReference type="Proteomes" id="UP000289738"/>
    </source>
</evidence>
<dbReference type="Proteomes" id="UP000289738">
    <property type="component" value="Chromosome B10"/>
</dbReference>
<dbReference type="GO" id="GO:0006355">
    <property type="term" value="P:regulation of DNA-templated transcription"/>
    <property type="evidence" value="ECO:0007669"/>
    <property type="project" value="UniProtKB-UniRule"/>
</dbReference>
<dbReference type="SMART" id="SM00575">
    <property type="entry name" value="ZnF_PMZ"/>
    <property type="match status" value="1"/>
</dbReference>
<proteinExistence type="inferred from homology"/>